<sequence length="949" mass="107311">MAHTVVNPPPTDKQPFPQRKPVSKEEGKDVMRRISEDSMRQQQSLQQQQPIGNQQQPMAAAAATTGGGTMNQMADDSNRVELIDFIEGVRTGRLPNNAQIEHFLDRLLNVRAIQERQHLMSPDGKRLLADMQELIQTLKTALYVKNQDQLFQSLYYHLFSTDYQQLQKGQGKCQGPNLTAGTSNQEMKQEAKEGGNAMYKVFKLIIMNGDFRDQLSELMSIAQEVFSDASNKLSGSMQKVSQQVDEQGQQLNDRFQDMANQGQSQLDDGDLDTGKAKQKILSRVNDVKQQSPQAQSKAKQHMQQQGQQAKNYAREKFPPEKVDDIVERLKSVLGQVQQHPDYQQALDTIFSLVHKWSYRAANVTQSSSGYASQVTEEFRSDPSWSAAEFELKTIIEDWAQGRSLDPLLHAIETTINDVTHDPELKQCYNEATQYLRRLAKEPNYVTSDQSTEDGKYMVERVRQVTEGRYRSHADFLVSEGRAFMLSMEQDPMAREIEKRFKKIHNDLWLDADGNTAFKPNLLTDMRLTLLPAVMELIKFIRVPAIEYSDKEFDVAVENVVLPGDTLLPGAVEVKMDNYLKFSPYSDITNANHQSFWIKMSEINTTINDVVWYYKRKKGFPKLYDRGVATIIIGGRRRHGMTVDTQIISDTNDPVHTFRVTRCKAHIDHLKVKFKGSRHNLLYRTFQPMATSIIKRQIAKAVEAKIIETVEKADAKLTSSMMQQYQEALNKNASLDDLATSNVAMREQQQMQQPVQQQQPSMSPMQQVTSAVDNRAQVNTMPMGQQQTTMARPSLTTGLFTILNRNIKTNMVRSLQDQQSKHRKRKAEKEAARKEREEQEAKERADDNDRGRGMEQLTSSAGGAGGGAGTVPVIVGQDGQMYMTNEKGRLIPVTIAGDNDQQEKTSQKQKQRNKGPSLGKQGFNKVADEMEAGNQDIGQQQATTAAPNVM</sequence>
<dbReference type="PANTHER" id="PTHR31138:SF1">
    <property type="entry name" value="PDZ DOMAIN-CONTAINING PROTEIN"/>
    <property type="match status" value="1"/>
</dbReference>
<gene>
    <name evidence="4" type="ORF">LRAMOSA03693</name>
</gene>
<feature type="region of interest" description="Disordered" evidence="1">
    <location>
        <begin position="812"/>
        <end position="871"/>
    </location>
</feature>
<organism evidence="4">
    <name type="scientific">Lichtheimia ramosa</name>
    <dbReference type="NCBI Taxonomy" id="688394"/>
    <lineage>
        <taxon>Eukaryota</taxon>
        <taxon>Fungi</taxon>
        <taxon>Fungi incertae sedis</taxon>
        <taxon>Mucoromycota</taxon>
        <taxon>Mucoromycotina</taxon>
        <taxon>Mucoromycetes</taxon>
        <taxon>Mucorales</taxon>
        <taxon>Lichtheimiaceae</taxon>
        <taxon>Lichtheimia</taxon>
    </lineage>
</organism>
<dbReference type="Pfam" id="PF19343">
    <property type="entry name" value="HAM1_N"/>
    <property type="match status" value="2"/>
</dbReference>
<proteinExistence type="predicted"/>
<evidence type="ECO:0000259" key="3">
    <source>
        <dbReference type="Pfam" id="PF19343"/>
    </source>
</evidence>
<dbReference type="Pfam" id="PF14613">
    <property type="entry name" value="HAM1_C"/>
    <property type="match status" value="1"/>
</dbReference>
<feature type="region of interest" description="Disordered" evidence="1">
    <location>
        <begin position="285"/>
        <end position="312"/>
    </location>
</feature>
<protein>
    <submittedName>
        <fullName evidence="4">Uncharacterized protein</fullName>
    </submittedName>
</protein>
<reference evidence="4" key="1">
    <citation type="journal article" date="2014" name="Genome Announc.">
        <title>De novo whole-genome sequence and genome annotation of Lichtheimia ramosa.</title>
        <authorList>
            <person name="Linde J."/>
            <person name="Schwartze V."/>
            <person name="Binder U."/>
            <person name="Lass-Florl C."/>
            <person name="Voigt K."/>
            <person name="Horn F."/>
        </authorList>
    </citation>
    <scope>NUCLEOTIDE SEQUENCE</scope>
    <source>
        <strain evidence="4">JMRC FSU:6197</strain>
    </source>
</reference>
<dbReference type="SUPFAM" id="SSF55394">
    <property type="entry name" value="Bactericidal permeability-increasing protein, BPI"/>
    <property type="match status" value="1"/>
</dbReference>
<feature type="region of interest" description="Disordered" evidence="1">
    <location>
        <begin position="896"/>
        <end position="949"/>
    </location>
</feature>
<dbReference type="GO" id="GO:0008289">
    <property type="term" value="F:lipid binding"/>
    <property type="evidence" value="ECO:0007669"/>
    <property type="project" value="InterPro"/>
</dbReference>
<feature type="compositionally biased region" description="Low complexity" evidence="1">
    <location>
        <begin position="288"/>
        <end position="310"/>
    </location>
</feature>
<dbReference type="AlphaFoldDB" id="A0A077WVW5"/>
<dbReference type="InterPro" id="IPR017943">
    <property type="entry name" value="Bactericidal_perm-incr_a/b_dom"/>
</dbReference>
<dbReference type="PANTHER" id="PTHR31138">
    <property type="entry name" value="CHROMOSOME 19, WHOLE GENOME SHOTGUN SEQUENCE"/>
    <property type="match status" value="1"/>
</dbReference>
<feature type="domain" description="HAM1-like N-terminal" evidence="3">
    <location>
        <begin position="239"/>
        <end position="650"/>
    </location>
</feature>
<dbReference type="OrthoDB" id="19394at2759"/>
<accession>A0A077WVW5</accession>
<feature type="compositionally biased region" description="Polar residues" evidence="1">
    <location>
        <begin position="935"/>
        <end position="949"/>
    </location>
</feature>
<feature type="compositionally biased region" description="Basic and acidic residues" evidence="1">
    <location>
        <begin position="826"/>
        <end position="852"/>
    </location>
</feature>
<feature type="compositionally biased region" description="Low complexity" evidence="1">
    <location>
        <begin position="41"/>
        <end position="73"/>
    </location>
</feature>
<evidence type="ECO:0000313" key="4">
    <source>
        <dbReference type="EMBL" id="CDS11430.1"/>
    </source>
</evidence>
<feature type="compositionally biased region" description="Basic and acidic residues" evidence="1">
    <location>
        <begin position="22"/>
        <end position="39"/>
    </location>
</feature>
<evidence type="ECO:0000256" key="1">
    <source>
        <dbReference type="SAM" id="MobiDB-lite"/>
    </source>
</evidence>
<dbReference type="Gene3D" id="3.15.10.10">
    <property type="entry name" value="Bactericidal permeability-increasing protein, domain 1"/>
    <property type="match status" value="1"/>
</dbReference>
<name>A0A077WVW5_9FUNG</name>
<dbReference type="InterPro" id="IPR027842">
    <property type="entry name" value="HAM1-like_C"/>
</dbReference>
<feature type="domain" description="HAM1-like C-terminal" evidence="2">
    <location>
        <begin position="665"/>
        <end position="790"/>
    </location>
</feature>
<evidence type="ECO:0000259" key="2">
    <source>
        <dbReference type="Pfam" id="PF14613"/>
    </source>
</evidence>
<dbReference type="InterPro" id="IPR045967">
    <property type="entry name" value="HAM1-like_N"/>
</dbReference>
<feature type="region of interest" description="Disordered" evidence="1">
    <location>
        <begin position="1"/>
        <end position="73"/>
    </location>
</feature>
<dbReference type="EMBL" id="LK023346">
    <property type="protein sequence ID" value="CDS11430.1"/>
    <property type="molecule type" value="Genomic_DNA"/>
</dbReference>
<feature type="domain" description="HAM1-like N-terminal" evidence="3">
    <location>
        <begin position="71"/>
        <end position="238"/>
    </location>
</feature>